<dbReference type="PANTHER" id="PTHR35797">
    <property type="entry name" value="PROTEASE-RELATED"/>
    <property type="match status" value="1"/>
</dbReference>
<keyword evidence="1" id="KW-0812">Transmembrane</keyword>
<dbReference type="EMBL" id="JACRAF010000025">
    <property type="protein sequence ID" value="MBI4921969.1"/>
    <property type="molecule type" value="Genomic_DNA"/>
</dbReference>
<feature type="transmembrane region" description="Helical" evidence="1">
    <location>
        <begin position="82"/>
        <end position="105"/>
    </location>
</feature>
<keyword evidence="3" id="KW-0378">Hydrolase</keyword>
<reference evidence="3" key="1">
    <citation type="submission" date="2020-07" db="EMBL/GenBank/DDBJ databases">
        <title>Huge and variable diversity of episymbiotic CPR bacteria and DPANN archaea in groundwater ecosystems.</title>
        <authorList>
            <person name="He C.Y."/>
            <person name="Keren R."/>
            <person name="Whittaker M."/>
            <person name="Farag I.F."/>
            <person name="Doudna J."/>
            <person name="Cate J.H.D."/>
            <person name="Banfield J.F."/>
        </authorList>
    </citation>
    <scope>NUCLEOTIDE SEQUENCE</scope>
    <source>
        <strain evidence="3">NC_groundwater_1586_Pr3_B-0.1um_66_15</strain>
    </source>
</reference>
<feature type="transmembrane region" description="Helical" evidence="1">
    <location>
        <begin position="43"/>
        <end position="61"/>
    </location>
</feature>
<keyword evidence="3" id="KW-0645">Protease</keyword>
<evidence type="ECO:0000256" key="1">
    <source>
        <dbReference type="SAM" id="Phobius"/>
    </source>
</evidence>
<feature type="transmembrane region" description="Helical" evidence="1">
    <location>
        <begin position="125"/>
        <end position="141"/>
    </location>
</feature>
<gene>
    <name evidence="3" type="ORF">HY834_09490</name>
</gene>
<evidence type="ECO:0000259" key="2">
    <source>
        <dbReference type="Pfam" id="PF02517"/>
    </source>
</evidence>
<dbReference type="InterPro" id="IPR003675">
    <property type="entry name" value="Rce1/LyrA-like_dom"/>
</dbReference>
<feature type="transmembrane region" description="Helical" evidence="1">
    <location>
        <begin position="161"/>
        <end position="181"/>
    </location>
</feature>
<organism evidence="3 4">
    <name type="scientific">Devosia nanyangense</name>
    <dbReference type="NCBI Taxonomy" id="1228055"/>
    <lineage>
        <taxon>Bacteria</taxon>
        <taxon>Pseudomonadati</taxon>
        <taxon>Pseudomonadota</taxon>
        <taxon>Alphaproteobacteria</taxon>
        <taxon>Hyphomicrobiales</taxon>
        <taxon>Devosiaceae</taxon>
        <taxon>Devosia</taxon>
    </lineage>
</organism>
<keyword evidence="1" id="KW-0472">Membrane</keyword>
<feature type="transmembrane region" description="Helical" evidence="1">
    <location>
        <begin position="232"/>
        <end position="255"/>
    </location>
</feature>
<accession>A0A933L0F1</accession>
<proteinExistence type="predicted"/>
<name>A0A933L0F1_9HYPH</name>
<sequence length="271" mass="29205">MRDLVRRFPVISYYAGAVVLSWTYWLTLLAFGLRAGPGTSVSHLPGLLGPAIAALVVTAICDGSDGLLRFVRRFWQLPRHPWPVALAIVVPPLLTAVIVLVQWSVGGPKPELVQFLLFPGVPESVGPIGMLLAVVILNGFGEEIGWRGFATDRLLLRLDPLRATAIVAVLWAFWHVPVFWVNISMAALVGPALVGWLIGLGLGAFALADLYFRSGRSILAVALWHASYNFAVAVPAAAGLPAAIISTAVMVWGAYAAWRFWRHPEIAAATS</sequence>
<dbReference type="PANTHER" id="PTHR35797:SF1">
    <property type="entry name" value="PROTEASE"/>
    <property type="match status" value="1"/>
</dbReference>
<dbReference type="GO" id="GO:0080120">
    <property type="term" value="P:CAAX-box protein maturation"/>
    <property type="evidence" value="ECO:0007669"/>
    <property type="project" value="UniProtKB-ARBA"/>
</dbReference>
<dbReference type="AlphaFoldDB" id="A0A933L0F1"/>
<dbReference type="Pfam" id="PF02517">
    <property type="entry name" value="Rce1-like"/>
    <property type="match status" value="1"/>
</dbReference>
<feature type="domain" description="CAAX prenyl protease 2/Lysostaphin resistance protein A-like" evidence="2">
    <location>
        <begin position="127"/>
        <end position="230"/>
    </location>
</feature>
<comment type="caution">
    <text evidence="3">The sequence shown here is derived from an EMBL/GenBank/DDBJ whole genome shotgun (WGS) entry which is preliminary data.</text>
</comment>
<keyword evidence="3" id="KW-0482">Metalloprotease</keyword>
<keyword evidence="1" id="KW-1133">Transmembrane helix</keyword>
<dbReference type="Proteomes" id="UP000782610">
    <property type="component" value="Unassembled WGS sequence"/>
</dbReference>
<protein>
    <submittedName>
        <fullName evidence="3">CPBP family intramembrane metalloprotease</fullName>
    </submittedName>
</protein>
<evidence type="ECO:0000313" key="3">
    <source>
        <dbReference type="EMBL" id="MBI4921969.1"/>
    </source>
</evidence>
<evidence type="ECO:0000313" key="4">
    <source>
        <dbReference type="Proteomes" id="UP000782610"/>
    </source>
</evidence>
<feature type="transmembrane region" description="Helical" evidence="1">
    <location>
        <begin position="12"/>
        <end position="31"/>
    </location>
</feature>
<dbReference type="GO" id="GO:0004175">
    <property type="term" value="F:endopeptidase activity"/>
    <property type="evidence" value="ECO:0007669"/>
    <property type="project" value="UniProtKB-ARBA"/>
</dbReference>
<dbReference type="GO" id="GO:0008237">
    <property type="term" value="F:metallopeptidase activity"/>
    <property type="evidence" value="ECO:0007669"/>
    <property type="project" value="UniProtKB-KW"/>
</dbReference>
<feature type="transmembrane region" description="Helical" evidence="1">
    <location>
        <begin position="193"/>
        <end position="212"/>
    </location>
</feature>
<dbReference type="InterPro" id="IPR042150">
    <property type="entry name" value="MmRce1-like"/>
</dbReference>